<reference evidence="5 6" key="1">
    <citation type="journal article" date="2014" name="Genome Biol. Evol.">
        <title>The secreted proteins of Achlya hypogyna and Thraustotheca clavata identify the ancestral oomycete secretome and reveal gene acquisitions by horizontal gene transfer.</title>
        <authorList>
            <person name="Misner I."/>
            <person name="Blouin N."/>
            <person name="Leonard G."/>
            <person name="Richards T.A."/>
            <person name="Lane C.E."/>
        </authorList>
    </citation>
    <scope>NUCLEOTIDE SEQUENCE [LARGE SCALE GENOMIC DNA]</scope>
    <source>
        <strain evidence="5 6">ATCC 48635</strain>
    </source>
</reference>
<comment type="caution">
    <text evidence="5">The sequence shown here is derived from an EMBL/GenBank/DDBJ whole genome shotgun (WGS) entry which is preliminary data.</text>
</comment>
<gene>
    <name evidence="5" type="ORF">ACHHYP_03309</name>
</gene>
<dbReference type="OrthoDB" id="6334211at2759"/>
<dbReference type="InterPro" id="IPR046342">
    <property type="entry name" value="CBS_dom_sf"/>
</dbReference>
<dbReference type="PROSITE" id="PS51450">
    <property type="entry name" value="LRR"/>
    <property type="match status" value="4"/>
</dbReference>
<dbReference type="Pfam" id="PF00571">
    <property type="entry name" value="CBS"/>
    <property type="match status" value="2"/>
</dbReference>
<dbReference type="PANTHER" id="PTHR46652:SF3">
    <property type="entry name" value="LEUCINE-RICH REPEAT-CONTAINING PROTEIN 9"/>
    <property type="match status" value="1"/>
</dbReference>
<dbReference type="SMART" id="SM00116">
    <property type="entry name" value="CBS"/>
    <property type="match status" value="2"/>
</dbReference>
<dbReference type="InterPro" id="IPR001611">
    <property type="entry name" value="Leu-rich_rpt"/>
</dbReference>
<feature type="domain" description="CBS" evidence="4">
    <location>
        <begin position="36"/>
        <end position="99"/>
    </location>
</feature>
<dbReference type="Gene3D" id="3.80.10.10">
    <property type="entry name" value="Ribonuclease Inhibitor"/>
    <property type="match status" value="2"/>
</dbReference>
<evidence type="ECO:0000259" key="4">
    <source>
        <dbReference type="PROSITE" id="PS51371"/>
    </source>
</evidence>
<dbReference type="Pfam" id="PF14580">
    <property type="entry name" value="LRR_9"/>
    <property type="match status" value="1"/>
</dbReference>
<dbReference type="Proteomes" id="UP000243579">
    <property type="component" value="Unassembled WGS sequence"/>
</dbReference>
<dbReference type="Gene3D" id="3.10.580.10">
    <property type="entry name" value="CBS-domain"/>
    <property type="match status" value="1"/>
</dbReference>
<evidence type="ECO:0000313" key="6">
    <source>
        <dbReference type="Proteomes" id="UP000243579"/>
    </source>
</evidence>
<proteinExistence type="predicted"/>
<name>A0A1V9Z3Y3_ACHHY</name>
<dbReference type="STRING" id="1202772.A0A1V9Z3Y3"/>
<dbReference type="PANTHER" id="PTHR46652">
    <property type="entry name" value="LEUCINE-RICH REPEAT AND IQ DOMAIN-CONTAINING PROTEIN 1-RELATED"/>
    <property type="match status" value="1"/>
</dbReference>
<keyword evidence="2" id="KW-0677">Repeat</keyword>
<dbReference type="InterPro" id="IPR050836">
    <property type="entry name" value="SDS22/Internalin_LRR"/>
</dbReference>
<dbReference type="PROSITE" id="PS51371">
    <property type="entry name" value="CBS"/>
    <property type="match status" value="2"/>
</dbReference>
<dbReference type="InterPro" id="IPR000644">
    <property type="entry name" value="CBS_dom"/>
</dbReference>
<keyword evidence="1" id="KW-0433">Leucine-rich repeat</keyword>
<dbReference type="InterPro" id="IPR032675">
    <property type="entry name" value="LRR_dom_sf"/>
</dbReference>
<protein>
    <recommendedName>
        <fullName evidence="4">CBS domain-containing protein</fullName>
    </recommendedName>
</protein>
<evidence type="ECO:0000313" key="5">
    <source>
        <dbReference type="EMBL" id="OQR92708.1"/>
    </source>
</evidence>
<keyword evidence="3" id="KW-0129">CBS domain</keyword>
<evidence type="ECO:0000256" key="2">
    <source>
        <dbReference type="ARBA" id="ARBA00022737"/>
    </source>
</evidence>
<dbReference type="EMBL" id="JNBR01000446">
    <property type="protein sequence ID" value="OQR92708.1"/>
    <property type="molecule type" value="Genomic_DNA"/>
</dbReference>
<dbReference type="SUPFAM" id="SSF54631">
    <property type="entry name" value="CBS-domain pair"/>
    <property type="match status" value="1"/>
</dbReference>
<feature type="domain" description="CBS" evidence="4">
    <location>
        <begin position="107"/>
        <end position="167"/>
    </location>
</feature>
<keyword evidence="6" id="KW-1185">Reference proteome</keyword>
<dbReference type="AlphaFoldDB" id="A0A1V9Z3Y3"/>
<accession>A0A1V9Z3Y3</accession>
<organism evidence="5 6">
    <name type="scientific">Achlya hypogyna</name>
    <name type="common">Oomycete</name>
    <name type="synonym">Protoachlya hypogyna</name>
    <dbReference type="NCBI Taxonomy" id="1202772"/>
    <lineage>
        <taxon>Eukaryota</taxon>
        <taxon>Sar</taxon>
        <taxon>Stramenopiles</taxon>
        <taxon>Oomycota</taxon>
        <taxon>Saprolegniomycetes</taxon>
        <taxon>Saprolegniales</taxon>
        <taxon>Achlyaceae</taxon>
        <taxon>Achlya</taxon>
    </lineage>
</organism>
<evidence type="ECO:0000256" key="3">
    <source>
        <dbReference type="PROSITE-ProRule" id="PRU00703"/>
    </source>
</evidence>
<dbReference type="SUPFAM" id="SSF52058">
    <property type="entry name" value="L domain-like"/>
    <property type="match status" value="1"/>
</dbReference>
<sequence length="568" mass="63624">MRAVATKAAGHLKKNLALGQSCRRYHYDKGTAKDMMKKSCYYGVNFIIDQDATVFEAITRMAGINLGCLAVSDGNNQFVGVVSERDYLKKVELQGLTAKTVQVSEIMTHKARLVHAKEHETPSELMTKMLNSDVRHLPVVDHNGDIIGMLSIKDIVREVNREVEADFDTLTSFSLGKVQGSLSSLGKHPISNKHIFTKLVVQNQQIEAIDILAEFPNLQDVDVADNQIETLAPLAHLPFLIALNASHNSLTTLLDFDTPQCTQAKAWVGGGEAIGSMLHVVNYAHNRLTQMRDLSRHRYIQELTLDHNEITDITGLSELVFLKHVSMAHNKLRSTSGLTANLPIETLDLSHNEISKTADLPRLPRLLRVNLAYNNVEALKDFGNCRMLQHLNVSFNRVRELHHVDALSNLRDLSHLDLSHCPITRIPHYRFRVLVRTPQVIELDTLPASVKERIKAQVLHGHDIQARREIFEKHLRGTESFVNLLPPLTMDFSYLELTPQATGHLFCLRKPNRKPETRESTKSFALEAAAQAILVAQVKVTTQAFAAGLLSDMPKRYPLLFGRGSGSR</sequence>
<evidence type="ECO:0000256" key="1">
    <source>
        <dbReference type="ARBA" id="ARBA00022614"/>
    </source>
</evidence>